<evidence type="ECO:0000313" key="3">
    <source>
        <dbReference type="Proteomes" id="UP000184038"/>
    </source>
</evidence>
<dbReference type="RefSeq" id="WP_084139413.1">
    <property type="nucleotide sequence ID" value="NZ_FRCP01000025.1"/>
</dbReference>
<name>A0A1M7N5D8_9FIRM</name>
<dbReference type="GO" id="GO:0016747">
    <property type="term" value="F:acyltransferase activity, transferring groups other than amino-acyl groups"/>
    <property type="evidence" value="ECO:0007669"/>
    <property type="project" value="InterPro"/>
</dbReference>
<dbReference type="Pfam" id="PF13302">
    <property type="entry name" value="Acetyltransf_3"/>
    <property type="match status" value="1"/>
</dbReference>
<dbReference type="InterPro" id="IPR000182">
    <property type="entry name" value="GNAT_dom"/>
</dbReference>
<dbReference type="PANTHER" id="PTHR43415">
    <property type="entry name" value="SPERMIDINE N(1)-ACETYLTRANSFERASE"/>
    <property type="match status" value="1"/>
</dbReference>
<feature type="domain" description="N-acetyltransferase" evidence="1">
    <location>
        <begin position="14"/>
        <end position="182"/>
    </location>
</feature>
<proteinExistence type="predicted"/>
<dbReference type="OrthoDB" id="9795206at2"/>
<gene>
    <name evidence="2" type="ORF">SAMN02746066_04228</name>
</gene>
<dbReference type="SUPFAM" id="SSF55729">
    <property type="entry name" value="Acyl-CoA N-acyltransferases (Nat)"/>
    <property type="match status" value="1"/>
</dbReference>
<evidence type="ECO:0000259" key="1">
    <source>
        <dbReference type="PROSITE" id="PS51186"/>
    </source>
</evidence>
<dbReference type="Gene3D" id="3.40.630.30">
    <property type="match status" value="1"/>
</dbReference>
<keyword evidence="3" id="KW-1185">Reference proteome</keyword>
<reference evidence="2 3" key="1">
    <citation type="submission" date="2016-11" db="EMBL/GenBank/DDBJ databases">
        <authorList>
            <person name="Jaros S."/>
            <person name="Januszkiewicz K."/>
            <person name="Wedrychowicz H."/>
        </authorList>
    </citation>
    <scope>NUCLEOTIDE SEQUENCE [LARGE SCALE GENOMIC DNA]</scope>
    <source>
        <strain evidence="2 3">DSM 15930</strain>
    </source>
</reference>
<accession>A0A1M7N5D8</accession>
<dbReference type="EMBL" id="FRCP01000025">
    <property type="protein sequence ID" value="SHM98712.1"/>
    <property type="molecule type" value="Genomic_DNA"/>
</dbReference>
<dbReference type="PANTHER" id="PTHR43415:SF3">
    <property type="entry name" value="GNAT-FAMILY ACETYLTRANSFERASE"/>
    <property type="match status" value="1"/>
</dbReference>
<dbReference type="InterPro" id="IPR016181">
    <property type="entry name" value="Acyl_CoA_acyltransferase"/>
</dbReference>
<organism evidence="2 3">
    <name type="scientific">Anaerosporobacter mobilis DSM 15930</name>
    <dbReference type="NCBI Taxonomy" id="1120996"/>
    <lineage>
        <taxon>Bacteria</taxon>
        <taxon>Bacillati</taxon>
        <taxon>Bacillota</taxon>
        <taxon>Clostridia</taxon>
        <taxon>Lachnospirales</taxon>
        <taxon>Lachnospiraceae</taxon>
        <taxon>Anaerosporobacter</taxon>
    </lineage>
</organism>
<dbReference type="PROSITE" id="PS51186">
    <property type="entry name" value="GNAT"/>
    <property type="match status" value="1"/>
</dbReference>
<evidence type="ECO:0000313" key="2">
    <source>
        <dbReference type="EMBL" id="SHM98712.1"/>
    </source>
</evidence>
<dbReference type="AlphaFoldDB" id="A0A1M7N5D8"/>
<sequence>MNEQRKIRIRQNNLTIRSAEVTDAEQLTTWWNDGTVMEHAGFPNGLNQSLEETIEQIKSNERRLSQICIIEVSSIPMGEMSYSIGNRYAEIGIKICDVSYQNQGLGKKFIELLIDFLFTNEVLNYAVPIDKIVLDTNLKNERARHVYEEIGFMKVRVNEDAWEDQLGQMQSSVDYEMTRERYGLCRKEW</sequence>
<keyword evidence="2" id="KW-0808">Transferase</keyword>
<dbReference type="STRING" id="1120996.SAMN02746066_04228"/>
<protein>
    <submittedName>
        <fullName evidence="2">Protein N-acetyltransferase, RimJ/RimL family</fullName>
    </submittedName>
</protein>
<dbReference type="Proteomes" id="UP000184038">
    <property type="component" value="Unassembled WGS sequence"/>
</dbReference>